<evidence type="ECO:0000313" key="3">
    <source>
        <dbReference type="EMBL" id="ANZ74722.1"/>
    </source>
</evidence>
<dbReference type="InterPro" id="IPR003337">
    <property type="entry name" value="Trehalose_PPase"/>
</dbReference>
<name>A0A1B2J9T3_PICPA</name>
<evidence type="ECO:0000256" key="1">
    <source>
        <dbReference type="ARBA" id="ARBA00005409"/>
    </source>
</evidence>
<accession>A0A1B2J9T3</accession>
<gene>
    <name evidence="3" type="primary">TPS2</name>
    <name evidence="3" type="ORF">ATY40_BA7501812</name>
</gene>
<comment type="similarity">
    <text evidence="1">In the N-terminal section; belongs to the glycosyltransferase 20 family.</text>
</comment>
<dbReference type="GO" id="GO:0005829">
    <property type="term" value="C:cytosol"/>
    <property type="evidence" value="ECO:0007669"/>
    <property type="project" value="TreeGrafter"/>
</dbReference>
<dbReference type="CDD" id="cd01627">
    <property type="entry name" value="HAD_TPP"/>
    <property type="match status" value="1"/>
</dbReference>
<dbReference type="InterPro" id="IPR006379">
    <property type="entry name" value="HAD-SF_hydro_IIB"/>
</dbReference>
<proteinExistence type="inferred from homology"/>
<dbReference type="FunFam" id="3.40.50.2000:FF:000036">
    <property type="entry name" value="Alpha,alpha-trehalose-phosphate synthase subunit Tps2"/>
    <property type="match status" value="1"/>
</dbReference>
<dbReference type="Proteomes" id="UP000094565">
    <property type="component" value="Chromosome 1"/>
</dbReference>
<dbReference type="Gene3D" id="3.40.50.1000">
    <property type="entry name" value="HAD superfamily/HAD-like"/>
    <property type="match status" value="1"/>
</dbReference>
<reference evidence="3 4" key="1">
    <citation type="submission" date="2016-02" db="EMBL/GenBank/DDBJ databases">
        <title>Comparative genomic and transcriptomic foundation for Pichia pastoris.</title>
        <authorList>
            <person name="Love K.R."/>
            <person name="Shah K.A."/>
            <person name="Whittaker C.A."/>
            <person name="Wu J."/>
            <person name="Bartlett M.C."/>
            <person name="Ma D."/>
            <person name="Leeson R.L."/>
            <person name="Priest M."/>
            <person name="Young S.K."/>
            <person name="Love J.C."/>
        </authorList>
    </citation>
    <scope>NUCLEOTIDE SEQUENCE [LARGE SCALE GENOMIC DNA]</scope>
    <source>
        <strain evidence="3 4">ATCC 28485</strain>
    </source>
</reference>
<dbReference type="InterPro" id="IPR036412">
    <property type="entry name" value="HAD-like_sf"/>
</dbReference>
<dbReference type="PANTHER" id="PTHR10788">
    <property type="entry name" value="TREHALOSE-6-PHOSPHATE SYNTHASE"/>
    <property type="match status" value="1"/>
</dbReference>
<dbReference type="GO" id="GO:0003825">
    <property type="term" value="F:alpha,alpha-trehalose-phosphate synthase (UDP-forming) activity"/>
    <property type="evidence" value="ECO:0007669"/>
    <property type="project" value="TreeGrafter"/>
</dbReference>
<dbReference type="NCBIfam" id="TIGR01484">
    <property type="entry name" value="HAD-SF-IIB"/>
    <property type="match status" value="1"/>
</dbReference>
<dbReference type="OrthoDB" id="755951at2759"/>
<keyword evidence="4" id="KW-1185">Reference proteome</keyword>
<dbReference type="EMBL" id="CP014584">
    <property type="protein sequence ID" value="ANZ74722.1"/>
    <property type="molecule type" value="Genomic_DNA"/>
</dbReference>
<dbReference type="GO" id="GO:0004805">
    <property type="term" value="F:trehalose-phosphatase activity"/>
    <property type="evidence" value="ECO:0007669"/>
    <property type="project" value="TreeGrafter"/>
</dbReference>
<organism evidence="3 4">
    <name type="scientific">Komagataella pastoris</name>
    <name type="common">Yeast</name>
    <name type="synonym">Pichia pastoris</name>
    <dbReference type="NCBI Taxonomy" id="4922"/>
    <lineage>
        <taxon>Eukaryota</taxon>
        <taxon>Fungi</taxon>
        <taxon>Dikarya</taxon>
        <taxon>Ascomycota</taxon>
        <taxon>Saccharomycotina</taxon>
        <taxon>Pichiomycetes</taxon>
        <taxon>Pichiales</taxon>
        <taxon>Pichiaceae</taxon>
        <taxon>Komagataella</taxon>
    </lineage>
</organism>
<dbReference type="GO" id="GO:0034605">
    <property type="term" value="P:cellular response to heat"/>
    <property type="evidence" value="ECO:0007669"/>
    <property type="project" value="TreeGrafter"/>
</dbReference>
<dbReference type="FunFam" id="3.40.50.1000:FF:000052">
    <property type="entry name" value="Alpha,alpha-trehalose-phosphate synthase [UDP-forming] 6"/>
    <property type="match status" value="1"/>
</dbReference>
<dbReference type="GO" id="GO:0005992">
    <property type="term" value="P:trehalose biosynthetic process"/>
    <property type="evidence" value="ECO:0007669"/>
    <property type="project" value="InterPro"/>
</dbReference>
<sequence>MPDYEKDPEMIRPEDTKDLGCTGRILNVMSLLPNQIFKNSEGQWDVKPVRGNSALYSSNDYLTHNTGWETHLIGWTGELYNSDELQPRSIVSNLESDPLYLSEDDKTALTEKMRAANNSPHIHPVWLLRKDQLRWRKYAENVLWPIFHYMQNQPSDGKQETEWWYDYVKFNEAYAARIKKIYKPGDIIWIHDYYLLLLPQILRMSLPKAKISLFLHAPFPSSEYFRCLSKRKHILDGMLGADQIGFQSFSFARHFMSCCTRIVGAEILANSVIAYGAHVSVSVAPIGIDVETIEKYAFESKEVEEKIKAIREINGDKKIIVGRDRLDVIRGVVQKLEAFETFLSMYPQWREKVVLIQVSYPTVFHSTKMEKKVNELIAGINGTYGSFNWTPVQHYQMRVAKDEYLALLRVADLGVITSIRDGNNTTALEYVLCQKKKHSPLILSEFSGTVSVFPEAILVNPWDSVGVANTMHKCLLMDSREKTALEANLYNQIQKNTVQDWTRRLLSDLIEDLRLNHSKKGTPNLNRPLLLSNYQTAERRLFMFDYDGTLTPIVHTPSAAIPSAKLYDTLALLTKDPRNEIWIISGRDQQFLDKWIGQRLPQIGLSAEHGCFMKKPGSKEWRNLAEDFDMSWQKEVESVFQYYTDNTPGTFIERKKVAVTWHYRKAEPDFGAFQAANCLQRLLAGVAKKFDVEAMSGKANIEVRPKFVNKGEIVKRLVTNADGPDRAPPDFILCLGDDQTDEDMFKALNDIEDNWKLEKKPKDRLDGYGVYPVSVGPANKETVAKAYLSDPGQVLETLGLLVGTVSLFETAGTVEIDDRGHIVDENFLDLKRP</sequence>
<dbReference type="Pfam" id="PF02358">
    <property type="entry name" value="Trehalose_PPase"/>
    <property type="match status" value="1"/>
</dbReference>
<dbReference type="SUPFAM" id="SSF56784">
    <property type="entry name" value="HAD-like"/>
    <property type="match status" value="1"/>
</dbReference>
<dbReference type="CDD" id="cd03788">
    <property type="entry name" value="GT20_TPS"/>
    <property type="match status" value="1"/>
</dbReference>
<dbReference type="Pfam" id="PF00982">
    <property type="entry name" value="Glyco_transf_20"/>
    <property type="match status" value="1"/>
</dbReference>
<dbReference type="NCBIfam" id="TIGR00685">
    <property type="entry name" value="T6PP"/>
    <property type="match status" value="1"/>
</dbReference>
<dbReference type="SUPFAM" id="SSF53756">
    <property type="entry name" value="UDP-Glycosyltransferase/glycogen phosphorylase"/>
    <property type="match status" value="1"/>
</dbReference>
<protein>
    <submittedName>
        <fullName evidence="3">BA75_01812T0</fullName>
    </submittedName>
</protein>
<dbReference type="GO" id="GO:0031505">
    <property type="term" value="P:fungal-type cell wall organization"/>
    <property type="evidence" value="ECO:0007669"/>
    <property type="project" value="TreeGrafter"/>
</dbReference>
<dbReference type="Gene3D" id="3.40.50.2000">
    <property type="entry name" value="Glycogen Phosphorylase B"/>
    <property type="match status" value="2"/>
</dbReference>
<dbReference type="Gene3D" id="3.30.70.1020">
    <property type="entry name" value="Trehalose-6-phosphate phosphatase related protein, domain 2"/>
    <property type="match status" value="1"/>
</dbReference>
<dbReference type="AlphaFoldDB" id="A0A1B2J9T3"/>
<dbReference type="PANTHER" id="PTHR10788:SF123">
    <property type="entry name" value="TREHALOSE-PHOSPHATASE"/>
    <property type="match status" value="1"/>
</dbReference>
<evidence type="ECO:0000256" key="2">
    <source>
        <dbReference type="ARBA" id="ARBA00006330"/>
    </source>
</evidence>
<dbReference type="FunFam" id="3.40.50.2000:FF:000131">
    <property type="entry name" value="Trehalose-6-phosphate phosphatase"/>
    <property type="match status" value="1"/>
</dbReference>
<evidence type="ECO:0000313" key="4">
    <source>
        <dbReference type="Proteomes" id="UP000094565"/>
    </source>
</evidence>
<dbReference type="InterPro" id="IPR001830">
    <property type="entry name" value="Glyco_trans_20"/>
</dbReference>
<comment type="similarity">
    <text evidence="2">In the C-terminal section; belongs to the trehalose phosphatase family.</text>
</comment>
<dbReference type="InterPro" id="IPR023214">
    <property type="entry name" value="HAD_sf"/>
</dbReference>
<dbReference type="GO" id="GO:0005946">
    <property type="term" value="C:alpha,alpha-trehalose-phosphate synthase complex (UDP-forming)"/>
    <property type="evidence" value="ECO:0007669"/>
    <property type="project" value="TreeGrafter"/>
</dbReference>